<evidence type="ECO:0000313" key="3">
    <source>
        <dbReference type="Proteomes" id="UP000535890"/>
    </source>
</evidence>
<dbReference type="InterPro" id="IPR017517">
    <property type="entry name" value="Maleyloyr_isom"/>
</dbReference>
<dbReference type="AlphaFoldDB" id="A0A7Y9DZU7"/>
<sequence length="206" mass="22126">MEDILRAERLTAVRRFRALDDEDWERPSLCAGWRTREVLAHMITPFEVSLPRMVLSMVRHRGPSGAMDAWARSLGERDTAELVDVLEANAGSTFHAPGLPLAASLTDVLVHSVDVLWALAGYASVDHVDPAHVRPSLAFLTTPRAVGPFLPRGRLDGVRLEATDVDLAHGTGDVVAGPALALVAGACGRAPAYDLLDGPGVARWRG</sequence>
<evidence type="ECO:0000259" key="1">
    <source>
        <dbReference type="Pfam" id="PF11716"/>
    </source>
</evidence>
<feature type="domain" description="Mycothiol-dependent maleylpyruvate isomerase metal-binding" evidence="1">
    <location>
        <begin position="8"/>
        <end position="88"/>
    </location>
</feature>
<dbReference type="EMBL" id="JACCBN010000001">
    <property type="protein sequence ID" value="NYD38252.1"/>
    <property type="molecule type" value="Genomic_DNA"/>
</dbReference>
<dbReference type="Pfam" id="PF11716">
    <property type="entry name" value="MDMPI_N"/>
    <property type="match status" value="1"/>
</dbReference>
<dbReference type="SUPFAM" id="SSF109854">
    <property type="entry name" value="DinB/YfiT-like putative metalloenzymes"/>
    <property type="match status" value="1"/>
</dbReference>
<reference evidence="2 3" key="1">
    <citation type="submission" date="2020-07" db="EMBL/GenBank/DDBJ databases">
        <title>Sequencing the genomes of 1000 actinobacteria strains.</title>
        <authorList>
            <person name="Klenk H.-P."/>
        </authorList>
    </citation>
    <scope>NUCLEOTIDE SEQUENCE [LARGE SCALE GENOMIC DNA]</scope>
    <source>
        <strain evidence="2 3">DSM 45772</strain>
    </source>
</reference>
<protein>
    <submittedName>
        <fullName evidence="2">Uncharacterized protein (TIGR03083 family)</fullName>
    </submittedName>
</protein>
<comment type="caution">
    <text evidence="2">The sequence shown here is derived from an EMBL/GenBank/DDBJ whole genome shotgun (WGS) entry which is preliminary data.</text>
</comment>
<accession>A0A7Y9DZU7</accession>
<dbReference type="Proteomes" id="UP000535890">
    <property type="component" value="Unassembled WGS sequence"/>
</dbReference>
<proteinExistence type="predicted"/>
<dbReference type="GO" id="GO:0046872">
    <property type="term" value="F:metal ion binding"/>
    <property type="evidence" value="ECO:0007669"/>
    <property type="project" value="InterPro"/>
</dbReference>
<gene>
    <name evidence="2" type="ORF">BJ983_004354</name>
</gene>
<name>A0A7Y9DZU7_9PSEU</name>
<dbReference type="RefSeq" id="WP_179795726.1">
    <property type="nucleotide sequence ID" value="NZ_BAABHP010000020.1"/>
</dbReference>
<dbReference type="InterPro" id="IPR024344">
    <property type="entry name" value="MDMPI_metal-binding"/>
</dbReference>
<dbReference type="InterPro" id="IPR034660">
    <property type="entry name" value="DinB/YfiT-like"/>
</dbReference>
<dbReference type="Gene3D" id="1.20.120.450">
    <property type="entry name" value="dinb family like domain"/>
    <property type="match status" value="1"/>
</dbReference>
<keyword evidence="3" id="KW-1185">Reference proteome</keyword>
<evidence type="ECO:0000313" key="2">
    <source>
        <dbReference type="EMBL" id="NYD38252.1"/>
    </source>
</evidence>
<organism evidence="2 3">
    <name type="scientific">Actinomycetospora corticicola</name>
    <dbReference type="NCBI Taxonomy" id="663602"/>
    <lineage>
        <taxon>Bacteria</taxon>
        <taxon>Bacillati</taxon>
        <taxon>Actinomycetota</taxon>
        <taxon>Actinomycetes</taxon>
        <taxon>Pseudonocardiales</taxon>
        <taxon>Pseudonocardiaceae</taxon>
        <taxon>Actinomycetospora</taxon>
    </lineage>
</organism>
<dbReference type="NCBIfam" id="TIGR03083">
    <property type="entry name" value="maleylpyruvate isomerase family mycothiol-dependent enzyme"/>
    <property type="match status" value="1"/>
</dbReference>